<gene>
    <name evidence="8" type="ORF">GGD89_000734</name>
</gene>
<dbReference type="Gene3D" id="1.50.10.20">
    <property type="match status" value="2"/>
</dbReference>
<comment type="pathway">
    <text evidence="1">Secondary metabolite biosynthesis; hopanoid biosynthesis.</text>
</comment>
<evidence type="ECO:0000256" key="3">
    <source>
        <dbReference type="ARBA" id="ARBA00022737"/>
    </source>
</evidence>
<proteinExistence type="inferred from homology"/>
<evidence type="ECO:0000256" key="2">
    <source>
        <dbReference type="ARBA" id="ARBA00009755"/>
    </source>
</evidence>
<feature type="domain" description="Squalene cyclase C-terminal" evidence="6">
    <location>
        <begin position="371"/>
        <end position="697"/>
    </location>
</feature>
<dbReference type="Proteomes" id="UP000554286">
    <property type="component" value="Unassembled WGS sequence"/>
</dbReference>
<keyword evidence="3" id="KW-0677">Repeat</keyword>
<dbReference type="UniPathway" id="UPA00337"/>
<dbReference type="Pfam" id="PF13249">
    <property type="entry name" value="SQHop_cyclase_N"/>
    <property type="match status" value="1"/>
</dbReference>
<dbReference type="GO" id="GO:0005811">
    <property type="term" value="C:lipid droplet"/>
    <property type="evidence" value="ECO:0007669"/>
    <property type="project" value="InterPro"/>
</dbReference>
<dbReference type="GO" id="GO:0051007">
    <property type="term" value="F:squalene-hopene cyclase activity"/>
    <property type="evidence" value="ECO:0007669"/>
    <property type="project" value="UniProtKB-EC"/>
</dbReference>
<dbReference type="NCBIfam" id="TIGR01787">
    <property type="entry name" value="squalene_cyclas"/>
    <property type="match status" value="1"/>
</dbReference>
<keyword evidence="9" id="KW-1185">Reference proteome</keyword>
<comment type="similarity">
    <text evidence="2">Belongs to the terpene cyclase/mutase family.</text>
</comment>
<evidence type="ECO:0000313" key="8">
    <source>
        <dbReference type="EMBL" id="MBB4265119.1"/>
    </source>
</evidence>
<keyword evidence="4 8" id="KW-0413">Isomerase</keyword>
<dbReference type="AlphaFoldDB" id="A0A7W6RAW1"/>
<evidence type="ECO:0000259" key="7">
    <source>
        <dbReference type="Pfam" id="PF13249"/>
    </source>
</evidence>
<feature type="region of interest" description="Disordered" evidence="5">
    <location>
        <begin position="44"/>
        <end position="68"/>
    </location>
</feature>
<dbReference type="EMBL" id="JACIGK010000004">
    <property type="protein sequence ID" value="MBB4265119.1"/>
    <property type="molecule type" value="Genomic_DNA"/>
</dbReference>
<dbReference type="InterPro" id="IPR018333">
    <property type="entry name" value="Squalene_cyclase"/>
</dbReference>
<dbReference type="InterPro" id="IPR032696">
    <property type="entry name" value="SQ_cyclase_C"/>
</dbReference>
<dbReference type="GO" id="GO:0016104">
    <property type="term" value="P:triterpenoid biosynthetic process"/>
    <property type="evidence" value="ECO:0007669"/>
    <property type="project" value="InterPro"/>
</dbReference>
<dbReference type="GO" id="GO:0016829">
    <property type="term" value="F:lyase activity"/>
    <property type="evidence" value="ECO:0007669"/>
    <property type="project" value="UniProtKB-KW"/>
</dbReference>
<organism evidence="8 9">
    <name type="scientific">Roseospira visakhapatnamensis</name>
    <dbReference type="NCBI Taxonomy" id="390880"/>
    <lineage>
        <taxon>Bacteria</taxon>
        <taxon>Pseudomonadati</taxon>
        <taxon>Pseudomonadota</taxon>
        <taxon>Alphaproteobacteria</taxon>
        <taxon>Rhodospirillales</taxon>
        <taxon>Rhodospirillaceae</taxon>
        <taxon>Roseospira</taxon>
    </lineage>
</organism>
<name>A0A7W6RAW1_9PROT</name>
<dbReference type="InterPro" id="IPR006400">
    <property type="entry name" value="Hopene-cyclase"/>
</dbReference>
<dbReference type="CDD" id="cd02892">
    <property type="entry name" value="SQCY_1"/>
    <property type="match status" value="1"/>
</dbReference>
<evidence type="ECO:0000256" key="1">
    <source>
        <dbReference type="ARBA" id="ARBA00004999"/>
    </source>
</evidence>
<protein>
    <submittedName>
        <fullName evidence="8">Squalene-hopene/tetraprenyl-beta-curcumene cyclase</fullName>
        <ecNumber evidence="8">4.2.1.129</ecNumber>
        <ecNumber evidence="8">5.4.99.17</ecNumber>
    </submittedName>
</protein>
<dbReference type="NCBIfam" id="TIGR01507">
    <property type="entry name" value="hopene_cyclase"/>
    <property type="match status" value="1"/>
</dbReference>
<evidence type="ECO:0000259" key="6">
    <source>
        <dbReference type="Pfam" id="PF13243"/>
    </source>
</evidence>
<dbReference type="Pfam" id="PF13243">
    <property type="entry name" value="SQHop_cyclase_C"/>
    <property type="match status" value="1"/>
</dbReference>
<dbReference type="SUPFAM" id="SSF48239">
    <property type="entry name" value="Terpenoid cyclases/Protein prenyltransferases"/>
    <property type="match status" value="2"/>
</dbReference>
<evidence type="ECO:0000313" key="9">
    <source>
        <dbReference type="Proteomes" id="UP000554286"/>
    </source>
</evidence>
<dbReference type="InterPro" id="IPR032697">
    <property type="entry name" value="SQ_cyclase_N"/>
</dbReference>
<evidence type="ECO:0000256" key="5">
    <source>
        <dbReference type="SAM" id="MobiDB-lite"/>
    </source>
</evidence>
<reference evidence="8 9" key="1">
    <citation type="submission" date="2020-08" db="EMBL/GenBank/DDBJ databases">
        <title>Genome sequencing of Purple Non-Sulfur Bacteria from various extreme environments.</title>
        <authorList>
            <person name="Mayer M."/>
        </authorList>
    </citation>
    <scope>NUCLEOTIDE SEQUENCE [LARGE SCALE GENOMIC DNA]</scope>
    <source>
        <strain evidence="8 9">JA131</strain>
    </source>
</reference>
<dbReference type="EC" id="5.4.99.17" evidence="8"/>
<accession>A0A7W6RAW1</accession>
<dbReference type="PANTHER" id="PTHR11764:SF20">
    <property type="entry name" value="LANOSTEROL SYNTHASE"/>
    <property type="match status" value="1"/>
</dbReference>
<feature type="domain" description="Squalene cyclase N-terminal" evidence="7">
    <location>
        <begin position="74"/>
        <end position="361"/>
    </location>
</feature>
<dbReference type="PANTHER" id="PTHR11764">
    <property type="entry name" value="TERPENE CYCLASE/MUTASE FAMILY MEMBER"/>
    <property type="match status" value="1"/>
</dbReference>
<evidence type="ECO:0000256" key="4">
    <source>
        <dbReference type="ARBA" id="ARBA00023235"/>
    </source>
</evidence>
<dbReference type="SFLD" id="SFLDG01016">
    <property type="entry name" value="Prenyltransferase_Like_2"/>
    <property type="match status" value="1"/>
</dbReference>
<keyword evidence="8" id="KW-0456">Lyase</keyword>
<dbReference type="EC" id="4.2.1.129" evidence="8"/>
<comment type="caution">
    <text evidence="8">The sequence shown here is derived from an EMBL/GenBank/DDBJ whole genome shotgun (WGS) entry which is preliminary data.</text>
</comment>
<sequence length="710" mass="78777">MTHALPKANNVIEFEPRASLASPGRPVRGFPASSVAAHAVAPDPVFADAPPQGHETEIPPSTPDLNGADLDDTIADAASWLQGRQDGDGHWVFELEADATIPAEYILLNHFLDQVDDPLERRIAVYLRRGQGPHGGWPLFHDGDFNISASVKAYYALKLVGDHPDEPHMVRAREAILAHGGAAASNVFTRYTLAMFGQVPWRACPVARVEAMLLPRWFPFHLDKVSYWARTVMVPLFVLYSRRARAENPRGVDIRELFITPPEKERRYHTNPTGHWLGRVFLGVDAVARLLEPLFPTVAERKATEKAMAFIGARLNGVDGLGAIFPAMANALMVFHILGYGRDHPQVRVARQAIDGLVIEKGDHAYVQPCLSPVWDTGLASLAMAEVDAQAHGLDTRGAAMRESAVANACGWLRDRQVLDTVGDYAAWRPDVRPGGWAFQYNNDHYPDVDDTAVIGMLLDRARLPENKEAIDRAAEWILGLQSENGGWGAFDADNEYYVLNNIPFADHGALLDPPTVDVSARCLGFLAQLGYDRDHPAMARGLVYLREQQEPDGSWFGRWGTNYIYGTWSALAAFNAVGEDLQAPHIRAAVAWLHRRQQADGGWGEGCESYWTEKRDFVKASTPTQTAWAVLALMAAGEVDSPEVKRGIAYLMKAPRDGGMWDEKLYNAVGFPRVFYLKYHGYPAFFPLWALARYRNLTRGNSQRVSWGL</sequence>
<dbReference type="InterPro" id="IPR008930">
    <property type="entry name" value="Terpenoid_cyclase/PrenylTrfase"/>
</dbReference>
<dbReference type="RefSeq" id="WP_184042751.1">
    <property type="nucleotide sequence ID" value="NZ_JACIGK010000004.1"/>
</dbReference>